<dbReference type="Proteomes" id="UP000753724">
    <property type="component" value="Unassembled WGS sequence"/>
</dbReference>
<organism evidence="2 3">
    <name type="scientific">Novosphingobium ovatum</name>
    <dbReference type="NCBI Taxonomy" id="1908523"/>
    <lineage>
        <taxon>Bacteria</taxon>
        <taxon>Pseudomonadati</taxon>
        <taxon>Pseudomonadota</taxon>
        <taxon>Alphaproteobacteria</taxon>
        <taxon>Sphingomonadales</taxon>
        <taxon>Sphingomonadaceae</taxon>
        <taxon>Novosphingobium</taxon>
    </lineage>
</organism>
<keyword evidence="1" id="KW-0472">Membrane</keyword>
<evidence type="ECO:0000313" key="2">
    <source>
        <dbReference type="EMBL" id="NBC35724.1"/>
    </source>
</evidence>
<protein>
    <recommendedName>
        <fullName evidence="4">Secreted protein with PEP-CTERM sorting signal</fullName>
    </recommendedName>
</protein>
<comment type="caution">
    <text evidence="2">The sequence shown here is derived from an EMBL/GenBank/DDBJ whole genome shotgun (WGS) entry which is preliminary data.</text>
</comment>
<sequence>MRKRNAMDSDPAWIYAALGAMIALAVVAGWADRRRMRRADADAVGWMPWRAVAFWSCAGVLVLAGLAMRLSGAS</sequence>
<dbReference type="RefSeq" id="WP_161716965.1">
    <property type="nucleotide sequence ID" value="NZ_JAAAPO010000001.1"/>
</dbReference>
<name>A0ABW9XB29_9SPHN</name>
<keyword evidence="3" id="KW-1185">Reference proteome</keyword>
<evidence type="ECO:0008006" key="4">
    <source>
        <dbReference type="Google" id="ProtNLM"/>
    </source>
</evidence>
<reference evidence="3" key="1">
    <citation type="submission" date="2020-01" db="EMBL/GenBank/DDBJ databases">
        <title>Sphingomonas sp. strain CSW-10.</title>
        <authorList>
            <person name="Chen W.-M."/>
        </authorList>
    </citation>
    <scope>NUCLEOTIDE SEQUENCE [LARGE SCALE GENOMIC DNA]</scope>
    <source>
        <strain evidence="3">FSY-8</strain>
    </source>
</reference>
<evidence type="ECO:0000313" key="3">
    <source>
        <dbReference type="Proteomes" id="UP000753724"/>
    </source>
</evidence>
<keyword evidence="1" id="KW-1133">Transmembrane helix</keyword>
<feature type="transmembrane region" description="Helical" evidence="1">
    <location>
        <begin position="52"/>
        <end position="71"/>
    </location>
</feature>
<dbReference type="EMBL" id="JAAAPO010000001">
    <property type="protein sequence ID" value="NBC35724.1"/>
    <property type="molecule type" value="Genomic_DNA"/>
</dbReference>
<accession>A0ABW9XB29</accession>
<gene>
    <name evidence="2" type="ORF">GTZ99_04040</name>
</gene>
<proteinExistence type="predicted"/>
<feature type="transmembrane region" description="Helical" evidence="1">
    <location>
        <begin position="12"/>
        <end position="31"/>
    </location>
</feature>
<keyword evidence="1" id="KW-0812">Transmembrane</keyword>
<evidence type="ECO:0000256" key="1">
    <source>
        <dbReference type="SAM" id="Phobius"/>
    </source>
</evidence>